<evidence type="ECO:0000313" key="2">
    <source>
        <dbReference type="EMBL" id="CLW80945.1"/>
    </source>
</evidence>
<evidence type="ECO:0000313" key="10">
    <source>
        <dbReference type="Proteomes" id="UP000050139"/>
    </source>
</evidence>
<evidence type="ECO:0000313" key="8">
    <source>
        <dbReference type="Proteomes" id="UP000045842"/>
    </source>
</evidence>
<evidence type="ECO:0000313" key="5">
    <source>
        <dbReference type="EMBL" id="OMH60001.1"/>
    </source>
</evidence>
<dbReference type="EMBL" id="COPH01000030">
    <property type="protein sequence ID" value="CLW80945.1"/>
    <property type="molecule type" value="Genomic_DNA"/>
</dbReference>
<reference evidence="6 12" key="5">
    <citation type="submission" date="2018-08" db="EMBL/GenBank/DDBJ databases">
        <authorList>
            <person name="Fokvardsen B D."/>
            <person name="Norman A."/>
        </authorList>
    </citation>
    <scope>NUCLEOTIDE SEQUENCE [LARGE SCALE GENOMIC DNA]</scope>
    <source>
        <strain evidence="6 12">DKC2</strain>
    </source>
</reference>
<protein>
    <submittedName>
        <fullName evidence="1">Uncharacterized protein</fullName>
    </submittedName>
</protein>
<dbReference type="EMBL" id="CFOE01000157">
    <property type="protein sequence ID" value="CFE39150.1"/>
    <property type="molecule type" value="Genomic_DNA"/>
</dbReference>
<evidence type="ECO:0000313" key="9">
    <source>
        <dbReference type="Proteomes" id="UP000048289"/>
    </source>
</evidence>
<evidence type="ECO:0000313" key="7">
    <source>
        <dbReference type="Proteomes" id="UP000044938"/>
    </source>
</evidence>
<sequence>MFGNCDCVGAAAELGGVRSIVPGIGRVEVRQPVGDRCRDRLGDIGVVEDVFVGRVVVAHGAEQRVGIDRLDTRMAGQHLVDPRVVPAAVVNHQLRVDDRGGVRGAGLVRMRVGMGAGEDGFDGYMPAGDRACHAAPHIPFPFARPARPPDHRNDNHFQYNLVAAEDRAPWKTTGVVVGMDGGFHGCPVSSSLFSAVTPWAGIGSPHGSWCH</sequence>
<dbReference type="Proteomes" id="UP000045842">
    <property type="component" value="Unassembled WGS sequence"/>
</dbReference>
<dbReference type="Proteomes" id="UP000050139">
    <property type="component" value="Unassembled WGS sequence"/>
</dbReference>
<dbReference type="EMBL" id="CSAJ01000799">
    <property type="protein sequence ID" value="COX22622.1"/>
    <property type="molecule type" value="Genomic_DNA"/>
</dbReference>
<evidence type="ECO:0000313" key="12">
    <source>
        <dbReference type="Proteomes" id="UP000300237"/>
    </source>
</evidence>
<dbReference type="EMBL" id="CSAD01000141">
    <property type="protein sequence ID" value="COV22105.1"/>
    <property type="molecule type" value="Genomic_DNA"/>
</dbReference>
<name>A0A0E7U1Q6_MYCTX</name>
<evidence type="ECO:0000313" key="3">
    <source>
        <dbReference type="EMBL" id="COV22105.1"/>
    </source>
</evidence>
<reference evidence="5 11" key="4">
    <citation type="submission" date="2017-02" db="EMBL/GenBank/DDBJ databases">
        <title>Protein polymorphisms may explain contrasting epidemiological fitness of two variants of a multidrug-resistant Mycobacterium tuberculosis strain.</title>
        <authorList>
            <person name="Bigi M.M."/>
            <person name="Lopez B."/>
            <person name="Blanco F.C."/>
            <person name="Sasiain M.C."/>
            <person name="De La Barrera S."/>
            <person name="Ritacco V."/>
            <person name="Bigi F."/>
            <person name="Soria M.A."/>
        </authorList>
    </citation>
    <scope>NUCLEOTIDE SEQUENCE [LARGE SCALE GENOMIC DNA]</scope>
    <source>
        <strain evidence="5 11">6548</strain>
    </source>
</reference>
<dbReference type="AlphaFoldDB" id="A0A0E7U1Q6"/>
<evidence type="ECO:0000313" key="6">
    <source>
        <dbReference type="EMBL" id="VCU50341.1"/>
    </source>
</evidence>
<dbReference type="EMBL" id="LR027516">
    <property type="protein sequence ID" value="VCU50341.1"/>
    <property type="molecule type" value="Genomic_DNA"/>
</dbReference>
<evidence type="ECO:0000313" key="1">
    <source>
        <dbReference type="EMBL" id="CFE39150.1"/>
    </source>
</evidence>
<reference evidence="2 10" key="1">
    <citation type="submission" date="2015-03" db="EMBL/GenBank/DDBJ databases">
        <authorList>
            <consortium name="Pathogen Informatics"/>
            <person name="Murphy D."/>
        </authorList>
    </citation>
    <scope>NUCLEOTIDE SEQUENCE [LARGE SCALE GENOMIC DNA]</scope>
    <source>
        <strain evidence="2 10">0268S</strain>
    </source>
</reference>
<organism evidence="1 9">
    <name type="scientific">Mycobacterium tuberculosis</name>
    <dbReference type="NCBI Taxonomy" id="1773"/>
    <lineage>
        <taxon>Bacteria</taxon>
        <taxon>Bacillati</taxon>
        <taxon>Actinomycetota</taxon>
        <taxon>Actinomycetes</taxon>
        <taxon>Mycobacteriales</taxon>
        <taxon>Mycobacteriaceae</taxon>
        <taxon>Mycobacterium</taxon>
        <taxon>Mycobacterium tuberculosis complex</taxon>
    </lineage>
</organism>
<dbReference type="Proteomes" id="UP000300237">
    <property type="component" value="Chromosome"/>
</dbReference>
<dbReference type="Proteomes" id="UP000189452">
    <property type="component" value="Chromosome"/>
</dbReference>
<proteinExistence type="predicted"/>
<dbReference type="Proteomes" id="UP000048289">
    <property type="component" value="Unassembled WGS sequence"/>
</dbReference>
<dbReference type="EMBL" id="LWDQ01000001">
    <property type="protein sequence ID" value="OMH60001.1"/>
    <property type="molecule type" value="Genomic_DNA"/>
</dbReference>
<accession>A0A0E7U1Q6</accession>
<evidence type="ECO:0000313" key="4">
    <source>
        <dbReference type="EMBL" id="COX22622.1"/>
    </source>
</evidence>
<reference evidence="7 8" key="2">
    <citation type="submission" date="2015-03" db="EMBL/GenBank/DDBJ databases">
        <authorList>
            <consortium name="Pathogen Informatics"/>
        </authorList>
    </citation>
    <scope>NUCLEOTIDE SEQUENCE [LARGE SCALE GENOMIC DNA]</scope>
    <source>
        <strain evidence="3 8">G09801536</strain>
        <strain evidence="1 9">G09901357</strain>
        <strain evidence="4 7">M09401471</strain>
    </source>
</reference>
<dbReference type="Proteomes" id="UP000044938">
    <property type="component" value="Unassembled WGS sequence"/>
</dbReference>
<evidence type="ECO:0000313" key="11">
    <source>
        <dbReference type="Proteomes" id="UP000189452"/>
    </source>
</evidence>
<reference evidence="5 11" key="3">
    <citation type="submission" date="2016-04" db="EMBL/GenBank/DDBJ databases">
        <authorList>
            <person name="Bigi M."/>
            <person name="Bigi F."/>
            <person name="Soria M.A."/>
        </authorList>
    </citation>
    <scope>NUCLEOTIDE SEQUENCE [LARGE SCALE GENOMIC DNA]</scope>
    <source>
        <strain evidence="5 11">6548</strain>
    </source>
</reference>
<gene>
    <name evidence="5" type="ORF">A4S10_02172</name>
    <name evidence="6" type="ORF">DKC2_2182</name>
    <name evidence="3" type="ORF">ERS007679_01347</name>
    <name evidence="1" type="ORF">ERS007681_01522</name>
    <name evidence="4" type="ORF">ERS007720_04122</name>
    <name evidence="2" type="ORF">ERS094118_03355</name>
</gene>